<proteinExistence type="predicted"/>
<accession>M5RPI8</accession>
<reference evidence="1 2" key="1">
    <citation type="journal article" date="2013" name="Mar. Genomics">
        <title>Expression of sulfatases in Rhodopirellula baltica and the diversity of sulfatases in the genus Rhodopirellula.</title>
        <authorList>
            <person name="Wegner C.E."/>
            <person name="Richter-Heitmann T."/>
            <person name="Klindworth A."/>
            <person name="Klockow C."/>
            <person name="Richter M."/>
            <person name="Achstetter T."/>
            <person name="Glockner F.O."/>
            <person name="Harder J."/>
        </authorList>
    </citation>
    <scope>NUCLEOTIDE SEQUENCE [LARGE SCALE GENOMIC DNA]</scope>
    <source>
        <strain evidence="1 2">SM1</strain>
    </source>
</reference>
<evidence type="ECO:0000313" key="2">
    <source>
        <dbReference type="Proteomes" id="UP000011991"/>
    </source>
</evidence>
<name>M5RPI8_9BACT</name>
<keyword evidence="2" id="KW-1185">Reference proteome</keyword>
<sequence length="51" mass="5523">MLTRCPLARTTEGNGEAIAKGSKGWDAMVLLFVFLNQLSRTLANLVPKGCE</sequence>
<comment type="caution">
    <text evidence="1">The sequence shown here is derived from an EMBL/GenBank/DDBJ whole genome shotgun (WGS) entry which is preliminary data.</text>
</comment>
<organism evidence="1 2">
    <name type="scientific">Rhodopirellula maiorica SM1</name>
    <dbReference type="NCBI Taxonomy" id="1265738"/>
    <lineage>
        <taxon>Bacteria</taxon>
        <taxon>Pseudomonadati</taxon>
        <taxon>Planctomycetota</taxon>
        <taxon>Planctomycetia</taxon>
        <taxon>Pirellulales</taxon>
        <taxon>Pirellulaceae</taxon>
        <taxon>Novipirellula</taxon>
    </lineage>
</organism>
<gene>
    <name evidence="1" type="ORF">RMSM_01923</name>
</gene>
<dbReference type="EMBL" id="ANOG01000275">
    <property type="protein sequence ID" value="EMI21136.1"/>
    <property type="molecule type" value="Genomic_DNA"/>
</dbReference>
<protein>
    <submittedName>
        <fullName evidence="1">Uncharacterized protein</fullName>
    </submittedName>
</protein>
<evidence type="ECO:0000313" key="1">
    <source>
        <dbReference type="EMBL" id="EMI21136.1"/>
    </source>
</evidence>
<dbReference type="AlphaFoldDB" id="M5RPI8"/>
<dbReference type="PATRIC" id="fig|1265738.3.peg.1923"/>
<dbReference type="Proteomes" id="UP000011991">
    <property type="component" value="Unassembled WGS sequence"/>
</dbReference>